<accession>A0A5B7EX79</accession>
<dbReference type="EMBL" id="VSRR010003790">
    <property type="protein sequence ID" value="MPC37463.1"/>
    <property type="molecule type" value="Genomic_DNA"/>
</dbReference>
<evidence type="ECO:0000313" key="1">
    <source>
        <dbReference type="EMBL" id="MPC37463.1"/>
    </source>
</evidence>
<protein>
    <submittedName>
        <fullName evidence="1">Uncharacterized protein</fullName>
    </submittedName>
</protein>
<name>A0A5B7EX79_PORTR</name>
<evidence type="ECO:0000313" key="2">
    <source>
        <dbReference type="Proteomes" id="UP000324222"/>
    </source>
</evidence>
<reference evidence="1 2" key="1">
    <citation type="submission" date="2019-05" db="EMBL/GenBank/DDBJ databases">
        <title>Another draft genome of Portunus trituberculatus and its Hox gene families provides insights of decapod evolution.</title>
        <authorList>
            <person name="Jeong J.-H."/>
            <person name="Song I."/>
            <person name="Kim S."/>
            <person name="Choi T."/>
            <person name="Kim D."/>
            <person name="Ryu S."/>
            <person name="Kim W."/>
        </authorList>
    </citation>
    <scope>NUCLEOTIDE SEQUENCE [LARGE SCALE GENOMIC DNA]</scope>
    <source>
        <tissue evidence="1">Muscle</tissue>
    </source>
</reference>
<sequence length="162" mass="18324">MRFAVRRKGVAETIIVTQMKPNGGVVSCSGDFDGWKVNNLKPIEGLYWCSCSCSGFDVVEYAVYRSPKCAPIIVTWAPFREQARSQQGRRCTEHVVTLRLFIDFANRRKQELFVCYVEFSMANDRVPCFSLFHMLLELGCGLHMLATPAAVYSVVESRSAPR</sequence>
<keyword evidence="2" id="KW-1185">Reference proteome</keyword>
<proteinExistence type="predicted"/>
<dbReference type="AlphaFoldDB" id="A0A5B7EX79"/>
<organism evidence="1 2">
    <name type="scientific">Portunus trituberculatus</name>
    <name type="common">Swimming crab</name>
    <name type="synonym">Neptunus trituberculatus</name>
    <dbReference type="NCBI Taxonomy" id="210409"/>
    <lineage>
        <taxon>Eukaryota</taxon>
        <taxon>Metazoa</taxon>
        <taxon>Ecdysozoa</taxon>
        <taxon>Arthropoda</taxon>
        <taxon>Crustacea</taxon>
        <taxon>Multicrustacea</taxon>
        <taxon>Malacostraca</taxon>
        <taxon>Eumalacostraca</taxon>
        <taxon>Eucarida</taxon>
        <taxon>Decapoda</taxon>
        <taxon>Pleocyemata</taxon>
        <taxon>Brachyura</taxon>
        <taxon>Eubrachyura</taxon>
        <taxon>Portunoidea</taxon>
        <taxon>Portunidae</taxon>
        <taxon>Portuninae</taxon>
        <taxon>Portunus</taxon>
    </lineage>
</organism>
<dbReference type="Proteomes" id="UP000324222">
    <property type="component" value="Unassembled WGS sequence"/>
</dbReference>
<comment type="caution">
    <text evidence="1">The sequence shown here is derived from an EMBL/GenBank/DDBJ whole genome shotgun (WGS) entry which is preliminary data.</text>
</comment>
<gene>
    <name evidence="1" type="ORF">E2C01_030943</name>
</gene>